<accession>K5WQW7</accession>
<keyword evidence="1" id="KW-0472">Membrane</keyword>
<feature type="non-terminal residue" evidence="2">
    <location>
        <position position="128"/>
    </location>
</feature>
<evidence type="ECO:0000313" key="2">
    <source>
        <dbReference type="EMBL" id="EKM77751.1"/>
    </source>
</evidence>
<evidence type="ECO:0000313" key="3">
    <source>
        <dbReference type="Proteomes" id="UP000008493"/>
    </source>
</evidence>
<dbReference type="InParanoid" id="K5WQW7"/>
<proteinExistence type="predicted"/>
<organism evidence="2 3">
    <name type="scientific">Agaricus bisporus var. burnettii (strain JB137-S8 / ATCC MYA-4627 / FGSC 10392)</name>
    <name type="common">White button mushroom</name>
    <dbReference type="NCBI Taxonomy" id="597362"/>
    <lineage>
        <taxon>Eukaryota</taxon>
        <taxon>Fungi</taxon>
        <taxon>Dikarya</taxon>
        <taxon>Basidiomycota</taxon>
        <taxon>Agaricomycotina</taxon>
        <taxon>Agaricomycetes</taxon>
        <taxon>Agaricomycetidae</taxon>
        <taxon>Agaricales</taxon>
        <taxon>Agaricineae</taxon>
        <taxon>Agaricaceae</taxon>
        <taxon>Agaricus</taxon>
    </lineage>
</organism>
<keyword evidence="1" id="KW-1133">Transmembrane helix</keyword>
<dbReference type="GeneID" id="18829472"/>
<dbReference type="OMA" id="RIRVPDM"/>
<dbReference type="RefSeq" id="XP_007331504.1">
    <property type="nucleotide sequence ID" value="XM_007331442.1"/>
</dbReference>
<keyword evidence="3" id="KW-1185">Reference proteome</keyword>
<dbReference type="HOGENOM" id="CLU_1964707_0_0_1"/>
<dbReference type="EMBL" id="JH971394">
    <property type="protein sequence ID" value="EKM77751.1"/>
    <property type="molecule type" value="Genomic_DNA"/>
</dbReference>
<keyword evidence="1" id="KW-0812">Transmembrane</keyword>
<gene>
    <name evidence="2" type="ORF">AGABI1DRAFT_42930</name>
</gene>
<dbReference type="AlphaFoldDB" id="K5WQW7"/>
<name>K5WQW7_AGABU</name>
<dbReference type="Proteomes" id="UP000008493">
    <property type="component" value="Unassembled WGS sequence"/>
</dbReference>
<protein>
    <submittedName>
        <fullName evidence="2">Uncharacterized protein</fullName>
    </submittedName>
</protein>
<dbReference type="KEGG" id="abp:AGABI1DRAFT42930"/>
<feature type="transmembrane region" description="Helical" evidence="1">
    <location>
        <begin position="12"/>
        <end position="31"/>
    </location>
</feature>
<reference evidence="3" key="1">
    <citation type="journal article" date="2012" name="Proc. Natl. Acad. Sci. U.S.A.">
        <title>Genome sequence of the button mushroom Agaricus bisporus reveals mechanisms governing adaptation to a humic-rich ecological niche.</title>
        <authorList>
            <person name="Morin E."/>
            <person name="Kohler A."/>
            <person name="Baker A.R."/>
            <person name="Foulongne-Oriol M."/>
            <person name="Lombard V."/>
            <person name="Nagy L.G."/>
            <person name="Ohm R.A."/>
            <person name="Patyshakuliyeva A."/>
            <person name="Brun A."/>
            <person name="Aerts A.L."/>
            <person name="Bailey A.M."/>
            <person name="Billette C."/>
            <person name="Coutinho P.M."/>
            <person name="Deakin G."/>
            <person name="Doddapaneni H."/>
            <person name="Floudas D."/>
            <person name="Grimwood J."/>
            <person name="Hilden K."/>
            <person name="Kuees U."/>
            <person name="LaButti K.M."/>
            <person name="Lapidus A."/>
            <person name="Lindquist E.A."/>
            <person name="Lucas S.M."/>
            <person name="Murat C."/>
            <person name="Riley R.W."/>
            <person name="Salamov A.A."/>
            <person name="Schmutz J."/>
            <person name="Subramanian V."/>
            <person name="Woesten H.A.B."/>
            <person name="Xu J."/>
            <person name="Eastwood D.C."/>
            <person name="Foster G.D."/>
            <person name="Sonnenberg A.S."/>
            <person name="Cullen D."/>
            <person name="de Vries R.P."/>
            <person name="Lundell T."/>
            <person name="Hibbett D.S."/>
            <person name="Henrissat B."/>
            <person name="Burton K.S."/>
            <person name="Kerrigan R.W."/>
            <person name="Challen M.P."/>
            <person name="Grigoriev I.V."/>
            <person name="Martin F."/>
        </authorList>
    </citation>
    <scope>NUCLEOTIDE SEQUENCE [LARGE SCALE GENOMIC DNA]</scope>
    <source>
        <strain evidence="3">JB137-S8 / ATCC MYA-4627 / FGSC 10392</strain>
    </source>
</reference>
<sequence>YSLKSPFLTMRFFIAYALVLSITTSTMGYLVTRPHAGEQWRCGRIQTVSWDYVNTDARSFCIEISDGRSAIRIASDVPREARSRRIRVPDMAPTGDQPLRVNLVACPGSVSRGILAQSDPITLTCRHR</sequence>
<evidence type="ECO:0000256" key="1">
    <source>
        <dbReference type="SAM" id="Phobius"/>
    </source>
</evidence>